<dbReference type="Proteomes" id="UP001236663">
    <property type="component" value="Unassembled WGS sequence"/>
</dbReference>
<dbReference type="Pfam" id="PF17170">
    <property type="entry name" value="DUF5128"/>
    <property type="match status" value="1"/>
</dbReference>
<dbReference type="EMBL" id="JAUFQS010000008">
    <property type="protein sequence ID" value="MDN3688163.1"/>
    <property type="molecule type" value="Genomic_DNA"/>
</dbReference>
<proteinExistence type="predicted"/>
<gene>
    <name evidence="1" type="ORF">QWZ15_10005</name>
</gene>
<name>A0ABT8C5V9_9BACT</name>
<protein>
    <submittedName>
        <fullName evidence="1">6-bladed beta-propeller</fullName>
    </submittedName>
</protein>
<accession>A0ABT8C5V9</accession>
<comment type="caution">
    <text evidence="1">The sequence shown here is derived from an EMBL/GenBank/DDBJ whole genome shotgun (WGS) entry which is preliminary data.</text>
</comment>
<keyword evidence="2" id="KW-1185">Reference proteome</keyword>
<organism evidence="1 2">
    <name type="scientific">Cyclobacterium jeungdonense</name>
    <dbReference type="NCBI Taxonomy" id="708087"/>
    <lineage>
        <taxon>Bacteria</taxon>
        <taxon>Pseudomonadati</taxon>
        <taxon>Bacteroidota</taxon>
        <taxon>Cytophagia</taxon>
        <taxon>Cytophagales</taxon>
        <taxon>Cyclobacteriaceae</taxon>
        <taxon>Cyclobacterium</taxon>
    </lineage>
</organism>
<reference evidence="2" key="1">
    <citation type="journal article" date="2019" name="Int. J. Syst. Evol. Microbiol.">
        <title>The Global Catalogue of Microorganisms (GCM) 10K type strain sequencing project: providing services to taxonomists for standard genome sequencing and annotation.</title>
        <authorList>
            <consortium name="The Broad Institute Genomics Platform"/>
            <consortium name="The Broad Institute Genome Sequencing Center for Infectious Disease"/>
            <person name="Wu L."/>
            <person name="Ma J."/>
        </authorList>
    </citation>
    <scope>NUCLEOTIDE SEQUENCE [LARGE SCALE GENOMIC DNA]</scope>
    <source>
        <strain evidence="2">CECT 7706</strain>
    </source>
</reference>
<dbReference type="PROSITE" id="PS51257">
    <property type="entry name" value="PROKAR_LIPOPROTEIN"/>
    <property type="match status" value="1"/>
</dbReference>
<sequence length="368" mass="43190">MKNLKLLSLFFILSVFACKEKSRIEIELQNIEERKENYKIEKIIPLETINNNWLGLNLKIKKNSRGYFVMDESNRDAIHYFNLQGKYIRQIAIIGEGPNNVRSLYDFVLEKEGISILSGKGDHSEIALFTYDNELINKIELDVLSDSFEILENNNYILYSGYNLPLAKFRLNEVSHEGKTIKQFLPNTYENEMLPMSENNFYRYNGQVYFKESFNPRAYIITKDSLELKYTFDFGSYRIPERFWEVDIMQGFEMISATGFANIYNYMENENYSIFEIYIQKAGSVKNVQVLINKKSNRIYRNTIPRDANDLFNNPEEITENNEIIFITHPTYLIEAINNNIIKESESKEIINNLKANDNPVLLICSIK</sequence>
<evidence type="ECO:0000313" key="1">
    <source>
        <dbReference type="EMBL" id="MDN3688163.1"/>
    </source>
</evidence>
<evidence type="ECO:0000313" key="2">
    <source>
        <dbReference type="Proteomes" id="UP001236663"/>
    </source>
</evidence>
<dbReference type="RefSeq" id="WP_163387065.1">
    <property type="nucleotide sequence ID" value="NZ_JAUFQS010000008.1"/>
</dbReference>